<name>A0A397V1V5_9GLOM</name>
<dbReference type="InterPro" id="IPR012337">
    <property type="entry name" value="RNaseH-like_sf"/>
</dbReference>
<keyword evidence="3" id="KW-1185">Reference proteome</keyword>
<evidence type="ECO:0000313" key="2">
    <source>
        <dbReference type="EMBL" id="RIB16484.1"/>
    </source>
</evidence>
<dbReference type="AlphaFoldDB" id="A0A397V1V5"/>
<sequence length="446" mass="51876">MEDNVSDSTSEIHNDSEQDTHTNTTDTIKTQKKRGRPKNILWNNHFKEINPLGDGHKGWECLYCKEKNSRATDLNMNTNLALNCKKVPLNIKQEILRKFPVPNQKRKTQTEIDIITEDDNLALTPELRSLARNQQFWTNAETLAKILLPAKNAVKIVESKSTTTADVFLFLIQMATAINTFKADGLLQHIEFHKQCVQFYNKQWKEFDIKTYLLAYFLHPKYRGKGMKTSIFHEILCTALEIWKKIGNKSIISANILIAQIKKYDIYEPPYNFTFVEEIESPKTWWVGCKLENHHLQNLALHLLAITPHSASCEHIFSVLSWITQKRRSRLTVEKVSNIAKLHTYYMTNAQNELNYFINDISEAEFEQIMENYSNSIEYDDDMFNNNIEEFDADYVSDDDNLDEIIQVDCEKEQVDEPNNNNIIEPEDETDYDINEVVSAAMNNTE</sequence>
<proteinExistence type="predicted"/>
<protein>
    <submittedName>
        <fullName evidence="2">Ribonuclease H-like domain-containing protein</fullName>
    </submittedName>
</protein>
<feature type="compositionally biased region" description="Basic and acidic residues" evidence="1">
    <location>
        <begin position="10"/>
        <end position="20"/>
    </location>
</feature>
<reference evidence="2 3" key="1">
    <citation type="submission" date="2018-06" db="EMBL/GenBank/DDBJ databases">
        <title>Comparative genomics reveals the genomic features of Rhizophagus irregularis, R. cerebriforme, R. diaphanum and Gigaspora rosea, and their symbiotic lifestyle signature.</title>
        <authorList>
            <person name="Morin E."/>
            <person name="San Clemente H."/>
            <person name="Chen E.C.H."/>
            <person name="De La Providencia I."/>
            <person name="Hainaut M."/>
            <person name="Kuo A."/>
            <person name="Kohler A."/>
            <person name="Murat C."/>
            <person name="Tang N."/>
            <person name="Roy S."/>
            <person name="Loubradou J."/>
            <person name="Henrissat B."/>
            <person name="Grigoriev I.V."/>
            <person name="Corradi N."/>
            <person name="Roux C."/>
            <person name="Martin F.M."/>
        </authorList>
    </citation>
    <scope>NUCLEOTIDE SEQUENCE [LARGE SCALE GENOMIC DNA]</scope>
    <source>
        <strain evidence="2 3">DAOM 194757</strain>
    </source>
</reference>
<dbReference type="SUPFAM" id="SSF53098">
    <property type="entry name" value="Ribonuclease H-like"/>
    <property type="match status" value="1"/>
</dbReference>
<dbReference type="EMBL" id="QKWP01000672">
    <property type="protein sequence ID" value="RIB16484.1"/>
    <property type="molecule type" value="Genomic_DNA"/>
</dbReference>
<dbReference type="Proteomes" id="UP000266673">
    <property type="component" value="Unassembled WGS sequence"/>
</dbReference>
<dbReference type="OrthoDB" id="2431945at2759"/>
<accession>A0A397V1V5</accession>
<evidence type="ECO:0000313" key="3">
    <source>
        <dbReference type="Proteomes" id="UP000266673"/>
    </source>
</evidence>
<comment type="caution">
    <text evidence="2">The sequence shown here is derived from an EMBL/GenBank/DDBJ whole genome shotgun (WGS) entry which is preliminary data.</text>
</comment>
<organism evidence="2 3">
    <name type="scientific">Gigaspora rosea</name>
    <dbReference type="NCBI Taxonomy" id="44941"/>
    <lineage>
        <taxon>Eukaryota</taxon>
        <taxon>Fungi</taxon>
        <taxon>Fungi incertae sedis</taxon>
        <taxon>Mucoromycota</taxon>
        <taxon>Glomeromycotina</taxon>
        <taxon>Glomeromycetes</taxon>
        <taxon>Diversisporales</taxon>
        <taxon>Gigasporaceae</taxon>
        <taxon>Gigaspora</taxon>
    </lineage>
</organism>
<gene>
    <name evidence="2" type="ORF">C2G38_2038530</name>
</gene>
<evidence type="ECO:0000256" key="1">
    <source>
        <dbReference type="SAM" id="MobiDB-lite"/>
    </source>
</evidence>
<feature type="region of interest" description="Disordered" evidence="1">
    <location>
        <begin position="1"/>
        <end position="36"/>
    </location>
</feature>